<reference evidence="3" key="1">
    <citation type="journal article" date="2019" name="Int. J. Syst. Evol. Microbiol.">
        <title>The Global Catalogue of Microorganisms (GCM) 10K type strain sequencing project: providing services to taxonomists for standard genome sequencing and annotation.</title>
        <authorList>
            <consortium name="The Broad Institute Genomics Platform"/>
            <consortium name="The Broad Institute Genome Sequencing Center for Infectious Disease"/>
            <person name="Wu L."/>
            <person name="Ma J."/>
        </authorList>
    </citation>
    <scope>NUCLEOTIDE SEQUENCE [LARGE SCALE GENOMIC DNA]</scope>
    <source>
        <strain evidence="3">JCM 16548</strain>
    </source>
</reference>
<proteinExistence type="predicted"/>
<protein>
    <recommendedName>
        <fullName evidence="4">tRNA adenosine deaminase-associated protein</fullName>
    </recommendedName>
</protein>
<evidence type="ECO:0000313" key="3">
    <source>
        <dbReference type="Proteomes" id="UP001500051"/>
    </source>
</evidence>
<evidence type="ECO:0008006" key="4">
    <source>
        <dbReference type="Google" id="ProtNLM"/>
    </source>
</evidence>
<dbReference type="Proteomes" id="UP001500051">
    <property type="component" value="Unassembled WGS sequence"/>
</dbReference>
<feature type="compositionally biased region" description="Acidic residues" evidence="1">
    <location>
        <begin position="25"/>
        <end position="65"/>
    </location>
</feature>
<feature type="region of interest" description="Disordered" evidence="1">
    <location>
        <begin position="1"/>
        <end position="65"/>
    </location>
</feature>
<dbReference type="EMBL" id="BAAAYX010000009">
    <property type="protein sequence ID" value="GAA3705355.1"/>
    <property type="molecule type" value="Genomic_DNA"/>
</dbReference>
<feature type="compositionally biased region" description="Acidic residues" evidence="1">
    <location>
        <begin position="7"/>
        <end position="17"/>
    </location>
</feature>
<accession>A0ABP7DIR1</accession>
<dbReference type="InterPro" id="IPR023869">
    <property type="entry name" value="tRNA_Adeno_NH3ase_assoc_put"/>
</dbReference>
<name>A0ABP7DIR1_9ACTN</name>
<sequence length="226" mass="24530">MSQHNDEEIESFEPDDAVDNRPGLDEDLDVDSEDDGPASDDSDADDADDDDSDDDDDDDDDDEPEDALADEIDFVIAAYREDGQLSVSALNDDLANDLEELIVQLRRLPGDAGAIGFVSLVEEVLVAVRVRGRHVQVVLNDATAALDWPIARDVLDLLGEELPDSDDEAEPVGDLSMFADLGLSDFDLGTIIDDLDLASDQALMQIADKINIGPQFRKVAETALQD</sequence>
<dbReference type="NCBIfam" id="TIGR03941">
    <property type="entry name" value="tRNA_deam_assoc"/>
    <property type="match status" value="1"/>
</dbReference>
<evidence type="ECO:0000256" key="1">
    <source>
        <dbReference type="SAM" id="MobiDB-lite"/>
    </source>
</evidence>
<evidence type="ECO:0000313" key="2">
    <source>
        <dbReference type="EMBL" id="GAA3705355.1"/>
    </source>
</evidence>
<gene>
    <name evidence="2" type="ORF">GCM10022204_23560</name>
</gene>
<keyword evidence="3" id="KW-1185">Reference proteome</keyword>
<organism evidence="2 3">
    <name type="scientific">Microlunatus aurantiacus</name>
    <dbReference type="NCBI Taxonomy" id="446786"/>
    <lineage>
        <taxon>Bacteria</taxon>
        <taxon>Bacillati</taxon>
        <taxon>Actinomycetota</taxon>
        <taxon>Actinomycetes</taxon>
        <taxon>Propionibacteriales</taxon>
        <taxon>Propionibacteriaceae</taxon>
        <taxon>Microlunatus</taxon>
    </lineage>
</organism>
<comment type="caution">
    <text evidence="2">The sequence shown here is derived from an EMBL/GenBank/DDBJ whole genome shotgun (WGS) entry which is preliminary data.</text>
</comment>
<dbReference type="RefSeq" id="WP_344812557.1">
    <property type="nucleotide sequence ID" value="NZ_BAAAYX010000009.1"/>
</dbReference>